<evidence type="ECO:0000313" key="2">
    <source>
        <dbReference type="EMBL" id="CAA7394778.1"/>
    </source>
</evidence>
<feature type="compositionally biased region" description="Polar residues" evidence="1">
    <location>
        <begin position="61"/>
        <end position="89"/>
    </location>
</feature>
<sequence length="127" mass="14845">MGSRIAKNHLEVLETDELQKSKSESTDLQQQFLQRMDEKFDELKKSISEKLLALEKKDPTANMTSESVRNSLENEQQERGNSQPEVPTFVPVSNQISDENKQVKKRDLNIFKRSNPEGWLRCVERYF</sequence>
<feature type="region of interest" description="Disordered" evidence="1">
    <location>
        <begin position="56"/>
        <end position="89"/>
    </location>
</feature>
<evidence type="ECO:0000313" key="3">
    <source>
        <dbReference type="Proteomes" id="UP000663760"/>
    </source>
</evidence>
<evidence type="ECO:0000256" key="1">
    <source>
        <dbReference type="SAM" id="MobiDB-lite"/>
    </source>
</evidence>
<organism evidence="2 3">
    <name type="scientific">Spirodela intermedia</name>
    <name type="common">Intermediate duckweed</name>
    <dbReference type="NCBI Taxonomy" id="51605"/>
    <lineage>
        <taxon>Eukaryota</taxon>
        <taxon>Viridiplantae</taxon>
        <taxon>Streptophyta</taxon>
        <taxon>Embryophyta</taxon>
        <taxon>Tracheophyta</taxon>
        <taxon>Spermatophyta</taxon>
        <taxon>Magnoliopsida</taxon>
        <taxon>Liliopsida</taxon>
        <taxon>Araceae</taxon>
        <taxon>Lemnoideae</taxon>
        <taxon>Spirodela</taxon>
    </lineage>
</organism>
<accession>A0A7I8KCI9</accession>
<protein>
    <submittedName>
        <fullName evidence="2">Uncharacterized protein</fullName>
    </submittedName>
</protein>
<dbReference type="EMBL" id="LR746267">
    <property type="protein sequence ID" value="CAA7394778.1"/>
    <property type="molecule type" value="Genomic_DNA"/>
</dbReference>
<reference evidence="2" key="1">
    <citation type="submission" date="2020-02" db="EMBL/GenBank/DDBJ databases">
        <authorList>
            <person name="Scholz U."/>
            <person name="Mascher M."/>
            <person name="Fiebig A."/>
        </authorList>
    </citation>
    <scope>NUCLEOTIDE SEQUENCE</scope>
</reference>
<dbReference type="AlphaFoldDB" id="A0A7I8KCI9"/>
<name>A0A7I8KCI9_SPIIN</name>
<proteinExistence type="predicted"/>
<gene>
    <name evidence="2" type="ORF">SI8410_04005439</name>
</gene>
<dbReference type="Proteomes" id="UP000663760">
    <property type="component" value="Chromosome 4"/>
</dbReference>
<keyword evidence="3" id="KW-1185">Reference proteome</keyword>